<dbReference type="SUPFAM" id="SSF88946">
    <property type="entry name" value="Sigma2 domain of RNA polymerase sigma factors"/>
    <property type="match status" value="1"/>
</dbReference>
<evidence type="ECO:0000259" key="6">
    <source>
        <dbReference type="Pfam" id="PF08281"/>
    </source>
</evidence>
<dbReference type="InterPro" id="IPR013325">
    <property type="entry name" value="RNA_pol_sigma_r2"/>
</dbReference>
<evidence type="ECO:0000313" key="7">
    <source>
        <dbReference type="EMBL" id="SIT33738.1"/>
    </source>
</evidence>
<dbReference type="NCBIfam" id="TIGR02937">
    <property type="entry name" value="sigma70-ECF"/>
    <property type="match status" value="1"/>
</dbReference>
<dbReference type="Gene3D" id="1.10.10.10">
    <property type="entry name" value="Winged helix-like DNA-binding domain superfamily/Winged helix DNA-binding domain"/>
    <property type="match status" value="1"/>
</dbReference>
<dbReference type="OrthoDB" id="656273at2"/>
<feature type="domain" description="RNA polymerase sigma-70 region 2" evidence="5">
    <location>
        <begin position="47"/>
        <end position="108"/>
    </location>
</feature>
<evidence type="ECO:0000313" key="8">
    <source>
        <dbReference type="Proteomes" id="UP000186917"/>
    </source>
</evidence>
<dbReference type="EMBL" id="FTOR01000013">
    <property type="protein sequence ID" value="SIT33738.1"/>
    <property type="molecule type" value="Genomic_DNA"/>
</dbReference>
<evidence type="ECO:0000256" key="4">
    <source>
        <dbReference type="ARBA" id="ARBA00023163"/>
    </source>
</evidence>
<dbReference type="Pfam" id="PF08281">
    <property type="entry name" value="Sigma70_r4_2"/>
    <property type="match status" value="1"/>
</dbReference>
<organism evidence="7 8">
    <name type="scientific">Filimonas lacunae</name>
    <dbReference type="NCBI Taxonomy" id="477680"/>
    <lineage>
        <taxon>Bacteria</taxon>
        <taxon>Pseudomonadati</taxon>
        <taxon>Bacteroidota</taxon>
        <taxon>Chitinophagia</taxon>
        <taxon>Chitinophagales</taxon>
        <taxon>Chitinophagaceae</taxon>
        <taxon>Filimonas</taxon>
    </lineage>
</organism>
<keyword evidence="8" id="KW-1185">Reference proteome</keyword>
<dbReference type="AlphaFoldDB" id="A0A173MBR3"/>
<proteinExistence type="inferred from homology"/>
<dbReference type="KEGG" id="fln:FLA_0955"/>
<evidence type="ECO:0000256" key="2">
    <source>
        <dbReference type="ARBA" id="ARBA00023015"/>
    </source>
</evidence>
<dbReference type="STRING" id="477680.SAMN05421788_11394"/>
<evidence type="ECO:0000256" key="3">
    <source>
        <dbReference type="ARBA" id="ARBA00023082"/>
    </source>
</evidence>
<keyword evidence="2" id="KW-0805">Transcription regulation</keyword>
<name>A0A173MBR3_9BACT</name>
<dbReference type="GO" id="GO:0016987">
    <property type="term" value="F:sigma factor activity"/>
    <property type="evidence" value="ECO:0007669"/>
    <property type="project" value="UniProtKB-KW"/>
</dbReference>
<dbReference type="PANTHER" id="PTHR43133">
    <property type="entry name" value="RNA POLYMERASE ECF-TYPE SIGMA FACTO"/>
    <property type="match status" value="1"/>
</dbReference>
<dbReference type="InterPro" id="IPR013249">
    <property type="entry name" value="RNA_pol_sigma70_r4_t2"/>
</dbReference>
<sequence length="211" mass="24958">MNEVYYLTYKVVFVQGVNEHFDEQAILRGLADGNPDVLVAITELFTPGLLGFACKVLHEPFMAMDILQDVYIRFWEHEGSFLSLHSIRKYLYVSVRNACINYNKKRRRQQEKQVEDVWDEVGEEEVMRHMVMAEYLGMIYSVVDKLPEKTKEIFYLSFEKGLGPEEIAKACNIPYQTVKNRKGELFKKLKEILKRHTVVLLMMLYWIQYKK</sequence>
<dbReference type="Proteomes" id="UP000186917">
    <property type="component" value="Unassembled WGS sequence"/>
</dbReference>
<dbReference type="InterPro" id="IPR014284">
    <property type="entry name" value="RNA_pol_sigma-70_dom"/>
</dbReference>
<gene>
    <name evidence="7" type="ORF">SAMN05421788_11394</name>
</gene>
<keyword evidence="4" id="KW-0804">Transcription</keyword>
<dbReference type="InterPro" id="IPR007627">
    <property type="entry name" value="RNA_pol_sigma70_r2"/>
</dbReference>
<dbReference type="Gene3D" id="1.10.1740.10">
    <property type="match status" value="1"/>
</dbReference>
<reference evidence="7" key="1">
    <citation type="submission" date="2017-01" db="EMBL/GenBank/DDBJ databases">
        <authorList>
            <person name="Mah S.A."/>
            <person name="Swanson W.J."/>
            <person name="Moy G.W."/>
            <person name="Vacquier V.D."/>
        </authorList>
    </citation>
    <scope>NUCLEOTIDE SEQUENCE [LARGE SCALE GENOMIC DNA]</scope>
    <source>
        <strain evidence="7">DSM 21054</strain>
    </source>
</reference>
<comment type="similarity">
    <text evidence="1">Belongs to the sigma-70 factor family. ECF subfamily.</text>
</comment>
<dbReference type="GO" id="GO:0006352">
    <property type="term" value="P:DNA-templated transcription initiation"/>
    <property type="evidence" value="ECO:0007669"/>
    <property type="project" value="InterPro"/>
</dbReference>
<dbReference type="Pfam" id="PF04542">
    <property type="entry name" value="Sigma70_r2"/>
    <property type="match status" value="1"/>
</dbReference>
<dbReference type="PANTHER" id="PTHR43133:SF46">
    <property type="entry name" value="RNA POLYMERASE SIGMA-70 FACTOR ECF SUBFAMILY"/>
    <property type="match status" value="1"/>
</dbReference>
<evidence type="ECO:0000259" key="5">
    <source>
        <dbReference type="Pfam" id="PF04542"/>
    </source>
</evidence>
<dbReference type="InterPro" id="IPR036388">
    <property type="entry name" value="WH-like_DNA-bd_sf"/>
</dbReference>
<dbReference type="InterPro" id="IPR039425">
    <property type="entry name" value="RNA_pol_sigma-70-like"/>
</dbReference>
<dbReference type="CDD" id="cd06171">
    <property type="entry name" value="Sigma70_r4"/>
    <property type="match status" value="1"/>
</dbReference>
<dbReference type="GO" id="GO:0003677">
    <property type="term" value="F:DNA binding"/>
    <property type="evidence" value="ECO:0007669"/>
    <property type="project" value="InterPro"/>
</dbReference>
<keyword evidence="3" id="KW-0731">Sigma factor</keyword>
<protein>
    <submittedName>
        <fullName evidence="7">RNA polymerase sigma-70 factor, ECF subfamily</fullName>
    </submittedName>
</protein>
<feature type="domain" description="RNA polymerase sigma factor 70 region 4 type 2" evidence="6">
    <location>
        <begin position="138"/>
        <end position="181"/>
    </location>
</feature>
<accession>A0A173MBR3</accession>
<dbReference type="RefSeq" id="WP_076382379.1">
    <property type="nucleotide sequence ID" value="NZ_AP017422.1"/>
</dbReference>
<dbReference type="SUPFAM" id="SSF88659">
    <property type="entry name" value="Sigma3 and sigma4 domains of RNA polymerase sigma factors"/>
    <property type="match status" value="1"/>
</dbReference>
<evidence type="ECO:0000256" key="1">
    <source>
        <dbReference type="ARBA" id="ARBA00010641"/>
    </source>
</evidence>
<dbReference type="InterPro" id="IPR013324">
    <property type="entry name" value="RNA_pol_sigma_r3/r4-like"/>
</dbReference>